<dbReference type="EMBL" id="FNPG01000038">
    <property type="protein sequence ID" value="SDY79254.1"/>
    <property type="molecule type" value="Genomic_DNA"/>
</dbReference>
<evidence type="ECO:0000313" key="2">
    <source>
        <dbReference type="Proteomes" id="UP000183918"/>
    </source>
</evidence>
<name>A0A1H3MS16_9FIRM</name>
<dbReference type="Proteomes" id="UP000183918">
    <property type="component" value="Unassembled WGS sequence"/>
</dbReference>
<dbReference type="OrthoDB" id="9805809at2"/>
<dbReference type="AlphaFoldDB" id="A0A1H3MS16"/>
<dbReference type="InterPro" id="IPR013785">
    <property type="entry name" value="Aldolase_TIM"/>
</dbReference>
<gene>
    <name evidence="1" type="ORF">SAMN02910414_02389</name>
</gene>
<organism evidence="1 2">
    <name type="scientific">Lachnobacterium bovis DSM 14045</name>
    <dbReference type="NCBI Taxonomy" id="1122142"/>
    <lineage>
        <taxon>Bacteria</taxon>
        <taxon>Bacillati</taxon>
        <taxon>Bacillota</taxon>
        <taxon>Clostridia</taxon>
        <taxon>Lachnospirales</taxon>
        <taxon>Lachnospiraceae</taxon>
        <taxon>Lachnobacterium</taxon>
    </lineage>
</organism>
<dbReference type="Gene3D" id="3.20.20.70">
    <property type="entry name" value="Aldolase class I"/>
    <property type="match status" value="1"/>
</dbReference>
<accession>A0A1H3MS16</accession>
<dbReference type="STRING" id="1122142.SAMN02910414_02389"/>
<protein>
    <submittedName>
        <fullName evidence="1">Radical SAM additional 4Fe4S-binding SPASM domain-containing protein</fullName>
    </submittedName>
</protein>
<sequence>MKKYFKLFEECYIVSGKDKYTLYNVLTGNIYEIDEKRGKFCLLSENNMDIENACNNSGLLLSEAKIFIKEMESATLGMMSDFPIAMDKLNILPKWTEKMFFKQSHGINKATIGMDYDCSNSCNFCGNDAVTNRYKCWSCNSTSRSPIADDVAFRIIDIISERDCKELYLKEGDLLSDWGKTLRIVDYALNRGIEKVLLNIIHPIDDMTIINDMRVRNISLVLQRYIEKKKQIELIMSESRKYEGLDVTYILLTELDNKETIMQVAQNISQMYSYKLLIDFMIPNKLENVSKEYFDIERTIGKIDLVSYSIRQFHNECFYKNCYFDKEGNVYPCAGLKNRKYGDIDSMPETFRSENLGNYWNMSLSKKQECKECSMRFACNNCESLNYTLTGSHDRNVLCVKTII</sequence>
<dbReference type="InterPro" id="IPR058240">
    <property type="entry name" value="rSAM_sf"/>
</dbReference>
<dbReference type="RefSeq" id="WP_022750190.1">
    <property type="nucleotide sequence ID" value="NZ_FNPG01000038.1"/>
</dbReference>
<dbReference type="SUPFAM" id="SSF102114">
    <property type="entry name" value="Radical SAM enzymes"/>
    <property type="match status" value="1"/>
</dbReference>
<keyword evidence="2" id="KW-1185">Reference proteome</keyword>
<reference evidence="1 2" key="1">
    <citation type="submission" date="2016-10" db="EMBL/GenBank/DDBJ databases">
        <authorList>
            <person name="de Groot N.N."/>
        </authorList>
    </citation>
    <scope>NUCLEOTIDE SEQUENCE [LARGE SCALE GENOMIC DNA]</scope>
    <source>
        <strain evidence="1 2">DSM 14045</strain>
    </source>
</reference>
<evidence type="ECO:0000313" key="1">
    <source>
        <dbReference type="EMBL" id="SDY79254.1"/>
    </source>
</evidence>
<proteinExistence type="predicted"/>